<gene>
    <name evidence="2" type="ORF">QYE76_022404</name>
</gene>
<feature type="compositionally biased region" description="Polar residues" evidence="1">
    <location>
        <begin position="233"/>
        <end position="245"/>
    </location>
</feature>
<dbReference type="Proteomes" id="UP001231189">
    <property type="component" value="Unassembled WGS sequence"/>
</dbReference>
<evidence type="ECO:0008006" key="4">
    <source>
        <dbReference type="Google" id="ProtNLM"/>
    </source>
</evidence>
<evidence type="ECO:0000313" key="2">
    <source>
        <dbReference type="EMBL" id="KAK1616887.1"/>
    </source>
</evidence>
<dbReference type="AlphaFoldDB" id="A0AAD8RAX8"/>
<dbReference type="PANTHER" id="PTHR45125:SF48">
    <property type="entry name" value="MYB-LIKE DOMAIN-CONTAINING PROTEIN"/>
    <property type="match status" value="1"/>
</dbReference>
<organism evidence="2 3">
    <name type="scientific">Lolium multiflorum</name>
    <name type="common">Italian ryegrass</name>
    <name type="synonym">Lolium perenne subsp. multiflorum</name>
    <dbReference type="NCBI Taxonomy" id="4521"/>
    <lineage>
        <taxon>Eukaryota</taxon>
        <taxon>Viridiplantae</taxon>
        <taxon>Streptophyta</taxon>
        <taxon>Embryophyta</taxon>
        <taxon>Tracheophyta</taxon>
        <taxon>Spermatophyta</taxon>
        <taxon>Magnoliopsida</taxon>
        <taxon>Liliopsida</taxon>
        <taxon>Poales</taxon>
        <taxon>Poaceae</taxon>
        <taxon>BOP clade</taxon>
        <taxon>Pooideae</taxon>
        <taxon>Poodae</taxon>
        <taxon>Poeae</taxon>
        <taxon>Poeae Chloroplast Group 2 (Poeae type)</taxon>
        <taxon>Loliodinae</taxon>
        <taxon>Loliinae</taxon>
        <taxon>Lolium</taxon>
    </lineage>
</organism>
<feature type="compositionally biased region" description="Low complexity" evidence="1">
    <location>
        <begin position="128"/>
        <end position="144"/>
    </location>
</feature>
<feature type="region of interest" description="Disordered" evidence="1">
    <location>
        <begin position="127"/>
        <end position="201"/>
    </location>
</feature>
<proteinExistence type="predicted"/>
<feature type="region of interest" description="Disordered" evidence="1">
    <location>
        <begin position="37"/>
        <end position="85"/>
    </location>
</feature>
<dbReference type="EMBL" id="JAUUTY010000006">
    <property type="protein sequence ID" value="KAK1616887.1"/>
    <property type="molecule type" value="Genomic_DNA"/>
</dbReference>
<feature type="region of interest" description="Disordered" evidence="1">
    <location>
        <begin position="233"/>
        <end position="257"/>
    </location>
</feature>
<feature type="compositionally biased region" description="Basic and acidic residues" evidence="1">
    <location>
        <begin position="51"/>
        <end position="85"/>
    </location>
</feature>
<sequence>MADEATAAATATTATIGEEALVAAVAAPSVEAASELDAPVVVEPGPPTKKAKPELTPEQRAMESKKRADRRRALDQRKKEAAAEEERVRAAEHLLQLQTQAKNTVMQEQAQAMLFYGHSSLGQHMLIPGTGTASGGSSSSSVTLPLPPRSTGPPSAPFGHELGAHSGRHAYQSRDGSPEVGESMSGPSPSSIDLNRAPANSKGHKNLAAAAMAGARNLFDDLSAARAQSPSTVQAPTSFAQTMPATQPPPVDTQEGTTACPGSINIEEEPLFVEGLTQAAAAQARARRVSKRTANYTEKEDKMIVNAWLTIGQDALTGAEQKGTAFWRRIYEYFHEHRKYGQERVEMKAKEIELKAMARAKEMEMKAQEVELKRQAEDNLIMNADLTNMSEAKRAWFEKRQKEILERPN</sequence>
<accession>A0AAD8RAX8</accession>
<reference evidence="2" key="1">
    <citation type="submission" date="2023-07" db="EMBL/GenBank/DDBJ databases">
        <title>A chromosome-level genome assembly of Lolium multiflorum.</title>
        <authorList>
            <person name="Chen Y."/>
            <person name="Copetti D."/>
            <person name="Kolliker R."/>
            <person name="Studer B."/>
        </authorList>
    </citation>
    <scope>NUCLEOTIDE SEQUENCE</scope>
    <source>
        <strain evidence="2">02402/16</strain>
        <tissue evidence="2">Leaf</tissue>
    </source>
</reference>
<evidence type="ECO:0000313" key="3">
    <source>
        <dbReference type="Proteomes" id="UP001231189"/>
    </source>
</evidence>
<protein>
    <recommendedName>
        <fullName evidence="4">No apical meristem-associated C-terminal domain-containing protein</fullName>
    </recommendedName>
</protein>
<evidence type="ECO:0000256" key="1">
    <source>
        <dbReference type="SAM" id="MobiDB-lite"/>
    </source>
</evidence>
<keyword evidence="3" id="KW-1185">Reference proteome</keyword>
<name>A0AAD8RAX8_LOLMU</name>
<dbReference type="PANTHER" id="PTHR45125">
    <property type="entry name" value="F21J9.4-RELATED"/>
    <property type="match status" value="1"/>
</dbReference>
<feature type="compositionally biased region" description="Pro residues" evidence="1">
    <location>
        <begin position="145"/>
        <end position="156"/>
    </location>
</feature>
<comment type="caution">
    <text evidence="2">The sequence shown here is derived from an EMBL/GenBank/DDBJ whole genome shotgun (WGS) entry which is preliminary data.</text>
</comment>